<reference evidence="1" key="2">
    <citation type="submission" date="2021-04" db="EMBL/GenBank/DDBJ databases">
        <authorList>
            <person name="Gilroy R."/>
        </authorList>
    </citation>
    <scope>NUCLEOTIDE SEQUENCE</scope>
    <source>
        <strain evidence="1">421</strain>
    </source>
</reference>
<accession>A0A9D1UH73</accession>
<proteinExistence type="predicted"/>
<reference evidence="1" key="1">
    <citation type="journal article" date="2021" name="PeerJ">
        <title>Extensive microbial diversity within the chicken gut microbiome revealed by metagenomics and culture.</title>
        <authorList>
            <person name="Gilroy R."/>
            <person name="Ravi A."/>
            <person name="Getino M."/>
            <person name="Pursley I."/>
            <person name="Horton D.L."/>
            <person name="Alikhan N.F."/>
            <person name="Baker D."/>
            <person name="Gharbi K."/>
            <person name="Hall N."/>
            <person name="Watson M."/>
            <person name="Adriaenssens E.M."/>
            <person name="Foster-Nyarko E."/>
            <person name="Jarju S."/>
            <person name="Secka A."/>
            <person name="Antonio M."/>
            <person name="Oren A."/>
            <person name="Chaudhuri R.R."/>
            <person name="La Ragione R."/>
            <person name="Hildebrand F."/>
            <person name="Pallen M.J."/>
        </authorList>
    </citation>
    <scope>NUCLEOTIDE SEQUENCE</scope>
    <source>
        <strain evidence="1">421</strain>
    </source>
</reference>
<protein>
    <recommendedName>
        <fullName evidence="3">IS1 family transposase</fullName>
    </recommendedName>
</protein>
<comment type="caution">
    <text evidence="1">The sequence shown here is derived from an EMBL/GenBank/DDBJ whole genome shotgun (WGS) entry which is preliminary data.</text>
</comment>
<name>A0A9D1UH73_9FIRM</name>
<dbReference type="AlphaFoldDB" id="A0A9D1UH73"/>
<sequence length="142" mass="16704">MMQCKRCGSAKVVKSGMVRGKQRYLCRQCGFHFVEGDQRGYDDALFLKILCKLFQALGCKKYSTIARYLKRDKAQVFRWMHEEAFDHKCCIPYYSTECYNSNCLFSELKDSGIDNREPMLLAENKINDLYVAVIVQRRDKKR</sequence>
<organism evidence="1 2">
    <name type="scientific">Candidatus Eubacterium faecipullorum</name>
    <dbReference type="NCBI Taxonomy" id="2838571"/>
    <lineage>
        <taxon>Bacteria</taxon>
        <taxon>Bacillati</taxon>
        <taxon>Bacillota</taxon>
        <taxon>Clostridia</taxon>
        <taxon>Eubacteriales</taxon>
        <taxon>Eubacteriaceae</taxon>
        <taxon>Eubacterium</taxon>
    </lineage>
</organism>
<evidence type="ECO:0000313" key="2">
    <source>
        <dbReference type="Proteomes" id="UP000824205"/>
    </source>
</evidence>
<evidence type="ECO:0000313" key="1">
    <source>
        <dbReference type="EMBL" id="HIW86461.1"/>
    </source>
</evidence>
<evidence type="ECO:0008006" key="3">
    <source>
        <dbReference type="Google" id="ProtNLM"/>
    </source>
</evidence>
<gene>
    <name evidence="1" type="ORF">IAA48_08205</name>
</gene>
<dbReference type="Proteomes" id="UP000824205">
    <property type="component" value="Unassembled WGS sequence"/>
</dbReference>
<dbReference type="EMBL" id="DXGE01000034">
    <property type="protein sequence ID" value="HIW86461.1"/>
    <property type="molecule type" value="Genomic_DNA"/>
</dbReference>